<evidence type="ECO:0000256" key="1">
    <source>
        <dbReference type="SAM" id="MobiDB-lite"/>
    </source>
</evidence>
<keyword evidence="2" id="KW-0732">Signal</keyword>
<dbReference type="EMBL" id="FMZF01000004">
    <property type="protein sequence ID" value="SDC97404.1"/>
    <property type="molecule type" value="Genomic_DNA"/>
</dbReference>
<evidence type="ECO:0000256" key="2">
    <source>
        <dbReference type="SAM" id="SignalP"/>
    </source>
</evidence>
<protein>
    <recommendedName>
        <fullName evidence="5">Neocarzinostatin family protein</fullName>
    </recommendedName>
</protein>
<dbReference type="Proteomes" id="UP000199416">
    <property type="component" value="Unassembled WGS sequence"/>
</dbReference>
<gene>
    <name evidence="3" type="ORF">SAMN05660690_3156</name>
</gene>
<sequence length="203" mass="21134">MRRRLLPAALLALTVLTVPTAASAAPSDPPVTETRFSSDSAWAQVPLPDGRVADVSVSRYRASESDEWQGSLFVSLQTPCTGWSCASAYGSVALTGEQVSFDSRLQQASVTDVPMVLSSRALGVSGHTEVTVSLTVTSTGAPVRDVSHGEQCGDGSTPCLNSVRRDVTRSADVELRLGELTGVGSGTMSRGSSVDVYRTPTGG</sequence>
<dbReference type="RefSeq" id="WP_091366896.1">
    <property type="nucleotide sequence ID" value="NZ_FMZF01000004.1"/>
</dbReference>
<keyword evidence="4" id="KW-1185">Reference proteome</keyword>
<name>A0A1G6QZI7_9ACTN</name>
<evidence type="ECO:0000313" key="3">
    <source>
        <dbReference type="EMBL" id="SDC97404.1"/>
    </source>
</evidence>
<evidence type="ECO:0008006" key="5">
    <source>
        <dbReference type="Google" id="ProtNLM"/>
    </source>
</evidence>
<dbReference type="AlphaFoldDB" id="A0A1G6QZI7"/>
<accession>A0A1G6QZI7</accession>
<dbReference type="STRING" id="1190417.SAMN05660690_3156"/>
<organism evidence="3 4">
    <name type="scientific">Geodermatophilus telluris</name>
    <dbReference type="NCBI Taxonomy" id="1190417"/>
    <lineage>
        <taxon>Bacteria</taxon>
        <taxon>Bacillati</taxon>
        <taxon>Actinomycetota</taxon>
        <taxon>Actinomycetes</taxon>
        <taxon>Geodermatophilales</taxon>
        <taxon>Geodermatophilaceae</taxon>
        <taxon>Geodermatophilus</taxon>
    </lineage>
</organism>
<reference evidence="4" key="1">
    <citation type="submission" date="2016-10" db="EMBL/GenBank/DDBJ databases">
        <authorList>
            <person name="Varghese N."/>
            <person name="Submissions S."/>
        </authorList>
    </citation>
    <scope>NUCLEOTIDE SEQUENCE [LARGE SCALE GENOMIC DNA]</scope>
    <source>
        <strain evidence="4">DSM 45421</strain>
    </source>
</reference>
<proteinExistence type="predicted"/>
<feature type="chain" id="PRO_5011517449" description="Neocarzinostatin family protein" evidence="2">
    <location>
        <begin position="25"/>
        <end position="203"/>
    </location>
</feature>
<feature type="signal peptide" evidence="2">
    <location>
        <begin position="1"/>
        <end position="24"/>
    </location>
</feature>
<evidence type="ECO:0000313" key="4">
    <source>
        <dbReference type="Proteomes" id="UP000199416"/>
    </source>
</evidence>
<feature type="region of interest" description="Disordered" evidence="1">
    <location>
        <begin position="184"/>
        <end position="203"/>
    </location>
</feature>